<evidence type="ECO:0000313" key="1">
    <source>
        <dbReference type="EMBL" id="JAD49808.1"/>
    </source>
</evidence>
<organism evidence="1">
    <name type="scientific">Arundo donax</name>
    <name type="common">Giant reed</name>
    <name type="synonym">Donax arundinaceus</name>
    <dbReference type="NCBI Taxonomy" id="35708"/>
    <lineage>
        <taxon>Eukaryota</taxon>
        <taxon>Viridiplantae</taxon>
        <taxon>Streptophyta</taxon>
        <taxon>Embryophyta</taxon>
        <taxon>Tracheophyta</taxon>
        <taxon>Spermatophyta</taxon>
        <taxon>Magnoliopsida</taxon>
        <taxon>Liliopsida</taxon>
        <taxon>Poales</taxon>
        <taxon>Poaceae</taxon>
        <taxon>PACMAD clade</taxon>
        <taxon>Arundinoideae</taxon>
        <taxon>Arundineae</taxon>
        <taxon>Arundo</taxon>
    </lineage>
</organism>
<name>A0A0A9AIV3_ARUDO</name>
<protein>
    <submittedName>
        <fullName evidence="1">Uncharacterized protein</fullName>
    </submittedName>
</protein>
<sequence length="16" mass="1630">MDTFDSLTSAILASSA</sequence>
<proteinExistence type="predicted"/>
<reference evidence="1" key="2">
    <citation type="journal article" date="2015" name="Data Brief">
        <title>Shoot transcriptome of the giant reed, Arundo donax.</title>
        <authorList>
            <person name="Barrero R.A."/>
            <person name="Guerrero F.D."/>
            <person name="Moolhuijzen P."/>
            <person name="Goolsby J.A."/>
            <person name="Tidwell J."/>
            <person name="Bellgard S.E."/>
            <person name="Bellgard M.I."/>
        </authorList>
    </citation>
    <scope>NUCLEOTIDE SEQUENCE</scope>
    <source>
        <tissue evidence="1">Shoot tissue taken approximately 20 cm above the soil surface</tissue>
    </source>
</reference>
<accession>A0A0A9AIV3</accession>
<dbReference type="EMBL" id="GBRH01248087">
    <property type="protein sequence ID" value="JAD49808.1"/>
    <property type="molecule type" value="Transcribed_RNA"/>
</dbReference>
<reference evidence="1" key="1">
    <citation type="submission" date="2014-09" db="EMBL/GenBank/DDBJ databases">
        <authorList>
            <person name="Magalhaes I.L.F."/>
            <person name="Oliveira U."/>
            <person name="Santos F.R."/>
            <person name="Vidigal T.H.D.A."/>
            <person name="Brescovit A.D."/>
            <person name="Santos A.J."/>
        </authorList>
    </citation>
    <scope>NUCLEOTIDE SEQUENCE</scope>
    <source>
        <tissue evidence="1">Shoot tissue taken approximately 20 cm above the soil surface</tissue>
    </source>
</reference>
<dbReference type="AlphaFoldDB" id="A0A0A9AIV3"/>